<evidence type="ECO:0000313" key="2">
    <source>
        <dbReference type="Proteomes" id="UP000325315"/>
    </source>
</evidence>
<gene>
    <name evidence="1" type="ORF">EPI10_027802</name>
</gene>
<reference evidence="2" key="1">
    <citation type="journal article" date="2019" name="Plant Biotechnol. J.">
        <title>Genome sequencing of the Australian wild diploid species Gossypium australe highlights disease resistance and delayed gland morphogenesis.</title>
        <authorList>
            <person name="Cai Y."/>
            <person name="Cai X."/>
            <person name="Wang Q."/>
            <person name="Wang P."/>
            <person name="Zhang Y."/>
            <person name="Cai C."/>
            <person name="Xu Y."/>
            <person name="Wang K."/>
            <person name="Zhou Z."/>
            <person name="Wang C."/>
            <person name="Geng S."/>
            <person name="Li B."/>
            <person name="Dong Q."/>
            <person name="Hou Y."/>
            <person name="Wang H."/>
            <person name="Ai P."/>
            <person name="Liu Z."/>
            <person name="Yi F."/>
            <person name="Sun M."/>
            <person name="An G."/>
            <person name="Cheng J."/>
            <person name="Zhang Y."/>
            <person name="Shi Q."/>
            <person name="Xie Y."/>
            <person name="Shi X."/>
            <person name="Chang Y."/>
            <person name="Huang F."/>
            <person name="Chen Y."/>
            <person name="Hong S."/>
            <person name="Mi L."/>
            <person name="Sun Q."/>
            <person name="Zhang L."/>
            <person name="Zhou B."/>
            <person name="Peng R."/>
            <person name="Zhang X."/>
            <person name="Liu F."/>
        </authorList>
    </citation>
    <scope>NUCLEOTIDE SEQUENCE [LARGE SCALE GENOMIC DNA]</scope>
    <source>
        <strain evidence="2">cv. PA1801</strain>
    </source>
</reference>
<dbReference type="Proteomes" id="UP000325315">
    <property type="component" value="Unassembled WGS sequence"/>
</dbReference>
<comment type="caution">
    <text evidence="1">The sequence shown here is derived from an EMBL/GenBank/DDBJ whole genome shotgun (WGS) entry which is preliminary data.</text>
</comment>
<sequence length="71" mass="8060">MVHSIFRMNLAVQQPPPPPVPQPVPVASQGVELLRLNKPTIDKIHKHGAEKFRANVDDDPKRAEFWLENTI</sequence>
<organism evidence="1 2">
    <name type="scientific">Gossypium australe</name>
    <dbReference type="NCBI Taxonomy" id="47621"/>
    <lineage>
        <taxon>Eukaryota</taxon>
        <taxon>Viridiplantae</taxon>
        <taxon>Streptophyta</taxon>
        <taxon>Embryophyta</taxon>
        <taxon>Tracheophyta</taxon>
        <taxon>Spermatophyta</taxon>
        <taxon>Magnoliopsida</taxon>
        <taxon>eudicotyledons</taxon>
        <taxon>Gunneridae</taxon>
        <taxon>Pentapetalae</taxon>
        <taxon>rosids</taxon>
        <taxon>malvids</taxon>
        <taxon>Malvales</taxon>
        <taxon>Malvaceae</taxon>
        <taxon>Malvoideae</taxon>
        <taxon>Gossypium</taxon>
    </lineage>
</organism>
<protein>
    <submittedName>
        <fullName evidence="1">Protein MCM10</fullName>
    </submittedName>
</protein>
<dbReference type="AlphaFoldDB" id="A0A5B6UXD3"/>
<dbReference type="EMBL" id="SMMG02000009">
    <property type="protein sequence ID" value="KAA3461214.1"/>
    <property type="molecule type" value="Genomic_DNA"/>
</dbReference>
<name>A0A5B6UXD3_9ROSI</name>
<proteinExistence type="predicted"/>
<evidence type="ECO:0000313" key="1">
    <source>
        <dbReference type="EMBL" id="KAA3461214.1"/>
    </source>
</evidence>
<keyword evidence="2" id="KW-1185">Reference proteome</keyword>
<dbReference type="OrthoDB" id="2272416at2759"/>
<accession>A0A5B6UXD3</accession>